<dbReference type="PANTHER" id="PTHR11878">
    <property type="entry name" value="SODIUM/CALCIUM EXCHANGER"/>
    <property type="match status" value="1"/>
</dbReference>
<feature type="domain" description="YHYH" evidence="7">
    <location>
        <begin position="223"/>
        <end position="435"/>
    </location>
</feature>
<dbReference type="Pfam" id="PF03160">
    <property type="entry name" value="Calx-beta"/>
    <property type="match status" value="1"/>
</dbReference>
<keyword evidence="2" id="KW-0677">Repeat</keyword>
<evidence type="ECO:0000256" key="2">
    <source>
        <dbReference type="ARBA" id="ARBA00022737"/>
    </source>
</evidence>
<dbReference type="Pfam" id="PF14240">
    <property type="entry name" value="YHYH"/>
    <property type="match status" value="1"/>
</dbReference>
<dbReference type="InterPro" id="IPR025924">
    <property type="entry name" value="YHYH_dom"/>
</dbReference>
<feature type="signal peptide" evidence="5">
    <location>
        <begin position="1"/>
        <end position="19"/>
    </location>
</feature>
<accession>A0ABW9RMJ0</accession>
<dbReference type="RefSeq" id="WP_155170950.1">
    <property type="nucleotide sequence ID" value="NZ_BAAAFL010000010.1"/>
</dbReference>
<proteinExistence type="predicted"/>
<reference evidence="8 9" key="1">
    <citation type="submission" date="2019-02" db="EMBL/GenBank/DDBJ databases">
        <authorList>
            <person name="Goldberg S.R."/>
            <person name="Haltli B.A."/>
            <person name="Correa H."/>
            <person name="Russell K.G."/>
        </authorList>
    </citation>
    <scope>NUCLEOTIDE SEQUENCE [LARGE SCALE GENOMIC DNA]</scope>
    <source>
        <strain evidence="8 9">JCM 16186</strain>
    </source>
</reference>
<dbReference type="PANTHER" id="PTHR11878:SF65">
    <property type="entry name" value="NA_CA-EXCHANGE PROTEIN, ISOFORM G"/>
    <property type="match status" value="1"/>
</dbReference>
<comment type="caution">
    <text evidence="8">The sequence shown here is derived from an EMBL/GenBank/DDBJ whole genome shotgun (WGS) entry which is preliminary data.</text>
</comment>
<organism evidence="8 9">
    <name type="scientific">Fulvivirga kasyanovii</name>
    <dbReference type="NCBI Taxonomy" id="396812"/>
    <lineage>
        <taxon>Bacteria</taxon>
        <taxon>Pseudomonadati</taxon>
        <taxon>Bacteroidota</taxon>
        <taxon>Cytophagia</taxon>
        <taxon>Cytophagales</taxon>
        <taxon>Fulvivirgaceae</taxon>
        <taxon>Fulvivirga</taxon>
    </lineage>
</organism>
<dbReference type="InterPro" id="IPR003644">
    <property type="entry name" value="Calx_beta"/>
</dbReference>
<sequence>MKKILAEKFLSLVCAGAFALSLSGCGGDDDPTTVDETTYEVSVNGATTASEDDPGIGFKISLDKVNQTGSSVSIKYTLTGTATSGSDYTAPSGVATIADGDSEVTVEIPLVDDTDVESDETIIITLSNSGFDSNMSLSSSSTLTITVTDNDTDGGGGTCSNDNSTDQDDRGCTETPVANQYDDNTINISGNREVVTNGIPTHDYRNQIPNIVSELDNSTKTYEFDNTPAKAGSTTNITGSDGRPQWKFGVAKNGVAIDPAPAEPFIFENPNTGEYNWDWVMEPNNNMNTVGLDCAIAHVQPDGLYHYHGNMGIYAEQLSSGISTGTVPASSVQIGWAADGFPILYMYGPNASGTAVVKLTSSYQLKSGDRPGDGVTEPCGEYNGKYTNDYEYVNGSGDLDECNGIDRSITLSTGTYSYFYVITEEFPVISRCIVGTPNSSFKIGP</sequence>
<evidence type="ECO:0000256" key="4">
    <source>
        <dbReference type="ARBA" id="ARBA00023065"/>
    </source>
</evidence>
<name>A0ABW9RMJ0_9BACT</name>
<dbReference type="Gene3D" id="2.60.40.2030">
    <property type="match status" value="1"/>
</dbReference>
<dbReference type="Proteomes" id="UP000798808">
    <property type="component" value="Unassembled WGS sequence"/>
</dbReference>
<keyword evidence="9" id="KW-1185">Reference proteome</keyword>
<evidence type="ECO:0000259" key="6">
    <source>
        <dbReference type="Pfam" id="PF03160"/>
    </source>
</evidence>
<protein>
    <submittedName>
        <fullName evidence="8">YHYH protein</fullName>
    </submittedName>
</protein>
<keyword evidence="1 5" id="KW-0732">Signal</keyword>
<dbReference type="InterPro" id="IPR038081">
    <property type="entry name" value="CalX-like_sf"/>
</dbReference>
<dbReference type="EMBL" id="SMLW01000465">
    <property type="protein sequence ID" value="MTI24911.1"/>
    <property type="molecule type" value="Genomic_DNA"/>
</dbReference>
<keyword evidence="4" id="KW-0406">Ion transport</keyword>
<evidence type="ECO:0000313" key="8">
    <source>
        <dbReference type="EMBL" id="MTI24911.1"/>
    </source>
</evidence>
<feature type="chain" id="PRO_5045853342" evidence="5">
    <location>
        <begin position="20"/>
        <end position="445"/>
    </location>
</feature>
<dbReference type="InterPro" id="IPR051171">
    <property type="entry name" value="CaCA"/>
</dbReference>
<dbReference type="PROSITE" id="PS51257">
    <property type="entry name" value="PROKAR_LIPOPROTEIN"/>
    <property type="match status" value="1"/>
</dbReference>
<dbReference type="SUPFAM" id="SSF141072">
    <property type="entry name" value="CalX-like"/>
    <property type="match status" value="1"/>
</dbReference>
<evidence type="ECO:0000256" key="5">
    <source>
        <dbReference type="SAM" id="SignalP"/>
    </source>
</evidence>
<keyword evidence="4" id="KW-0813">Transport</keyword>
<evidence type="ECO:0000256" key="3">
    <source>
        <dbReference type="ARBA" id="ARBA00022837"/>
    </source>
</evidence>
<evidence type="ECO:0000313" key="9">
    <source>
        <dbReference type="Proteomes" id="UP000798808"/>
    </source>
</evidence>
<feature type="domain" description="Calx-beta" evidence="6">
    <location>
        <begin position="49"/>
        <end position="151"/>
    </location>
</feature>
<keyword evidence="3" id="KW-0106">Calcium</keyword>
<evidence type="ECO:0000259" key="7">
    <source>
        <dbReference type="Pfam" id="PF14240"/>
    </source>
</evidence>
<evidence type="ECO:0000256" key="1">
    <source>
        <dbReference type="ARBA" id="ARBA00022729"/>
    </source>
</evidence>
<gene>
    <name evidence="8" type="ORF">E1163_08160</name>
</gene>